<dbReference type="Gene3D" id="3.40.605.10">
    <property type="entry name" value="Aldehyde Dehydrogenase, Chain A, domain 1"/>
    <property type="match status" value="1"/>
</dbReference>
<gene>
    <name evidence="5" type="ORF">WG622_13865</name>
</gene>
<evidence type="ECO:0000259" key="4">
    <source>
        <dbReference type="Pfam" id="PF00171"/>
    </source>
</evidence>
<dbReference type="EMBL" id="JBBGAZ010000008">
    <property type="protein sequence ID" value="MEJ5219339.1"/>
    <property type="molecule type" value="Genomic_DNA"/>
</dbReference>
<dbReference type="RefSeq" id="WP_339404158.1">
    <property type="nucleotide sequence ID" value="NZ_JBBGAZ010000008.1"/>
</dbReference>
<sequence>MKDLNIITEQTIALPETPYQARHYINGAYLDSADGQVSDRMSPSHGVLVSQAALGSVIETEAAIGAARAAFDDGRWSRLSGKDRAAVLNKVADLIEAHEERLALIETLESGKPISQARGECGGAADLWRYAASLARTSHGESHNALGDDMLGVVIKEPIGVVSIITPWNFPFWILSQKLPFALAAGCTCVVKPSEMTPSTTAMLGEFLTEAGLPEGVCNIVLGYGDPVGSLMSTHADVDMVSFTGSTAVGKRISKAASDTLKKVALELGGKNPQVIFPDANLESAADAVTFGVYFNVGQCCNSSSRIIVHEDIADAFVNRVVEMSRHVAFGNPLNPDTQVGAIVTAEHQAKIDAYVSDAKEAGAEICIGGGSLQVAEIGSQFYQPTVVRGVTPDMAIVREEVFGPVLVVQTFKTMDEVIALTNDSDYGLSAGVWSENVHTCLEFSRRAQAGTIWTNTWMDGFPELAFGGVKQSGQGREIGQYGYDEFLEVKSLVMRVGDTRAPWVKMP</sequence>
<evidence type="ECO:0000256" key="1">
    <source>
        <dbReference type="ARBA" id="ARBA00023002"/>
    </source>
</evidence>
<feature type="active site" evidence="2">
    <location>
        <position position="267"/>
    </location>
</feature>
<dbReference type="InterPro" id="IPR015590">
    <property type="entry name" value="Aldehyde_DH_dom"/>
</dbReference>
<dbReference type="SUPFAM" id="SSF53720">
    <property type="entry name" value="ALDH-like"/>
    <property type="match status" value="1"/>
</dbReference>
<dbReference type="InterPro" id="IPR016163">
    <property type="entry name" value="Ald_DH_C"/>
</dbReference>
<evidence type="ECO:0000256" key="3">
    <source>
        <dbReference type="RuleBase" id="RU003345"/>
    </source>
</evidence>
<dbReference type="PROSITE" id="PS00687">
    <property type="entry name" value="ALDEHYDE_DEHYDR_GLU"/>
    <property type="match status" value="1"/>
</dbReference>
<comment type="similarity">
    <text evidence="3">Belongs to the aldehyde dehydrogenase family.</text>
</comment>
<dbReference type="InterPro" id="IPR029510">
    <property type="entry name" value="Ald_DH_CS_GLU"/>
</dbReference>
<evidence type="ECO:0000313" key="6">
    <source>
        <dbReference type="Proteomes" id="UP001368270"/>
    </source>
</evidence>
<protein>
    <submittedName>
        <fullName evidence="5">Aldehyde dehydrogenase family protein</fullName>
    </submittedName>
</protein>
<organism evidence="5 6">
    <name type="scientific">Cognatishimia coralii</name>
    <dbReference type="NCBI Taxonomy" id="3083254"/>
    <lineage>
        <taxon>Bacteria</taxon>
        <taxon>Pseudomonadati</taxon>
        <taxon>Pseudomonadota</taxon>
        <taxon>Alphaproteobacteria</taxon>
        <taxon>Rhodobacterales</taxon>
        <taxon>Paracoccaceae</taxon>
        <taxon>Cognatishimia</taxon>
    </lineage>
</organism>
<dbReference type="Proteomes" id="UP001368270">
    <property type="component" value="Unassembled WGS sequence"/>
</dbReference>
<accession>A0ABU8QIU9</accession>
<dbReference type="InterPro" id="IPR016162">
    <property type="entry name" value="Ald_DH_N"/>
</dbReference>
<reference evidence="5 6" key="1">
    <citation type="submission" date="2024-03" db="EMBL/GenBank/DDBJ databases">
        <title>Cognatishimia coralii sp. nov., a marine bacterium isolated from coral surrounding seawater.</title>
        <authorList>
            <person name="Liu X."/>
            <person name="Liu S."/>
            <person name="Sun H."/>
            <person name="Zhang Y."/>
        </authorList>
    </citation>
    <scope>NUCLEOTIDE SEQUENCE [LARGE SCALE GENOMIC DNA]</scope>
    <source>
        <strain evidence="5 6">D5M38</strain>
    </source>
</reference>
<dbReference type="Pfam" id="PF00171">
    <property type="entry name" value="Aldedh"/>
    <property type="match status" value="1"/>
</dbReference>
<evidence type="ECO:0000313" key="5">
    <source>
        <dbReference type="EMBL" id="MEJ5219339.1"/>
    </source>
</evidence>
<dbReference type="CDD" id="cd07118">
    <property type="entry name" value="ALDH_SNDH"/>
    <property type="match status" value="1"/>
</dbReference>
<name>A0ABU8QIU9_9RHOB</name>
<dbReference type="PANTHER" id="PTHR11699">
    <property type="entry name" value="ALDEHYDE DEHYDROGENASE-RELATED"/>
    <property type="match status" value="1"/>
</dbReference>
<keyword evidence="6" id="KW-1185">Reference proteome</keyword>
<dbReference type="InterPro" id="IPR016161">
    <property type="entry name" value="Ald_DH/histidinol_DH"/>
</dbReference>
<keyword evidence="1 3" id="KW-0560">Oxidoreductase</keyword>
<feature type="domain" description="Aldehyde dehydrogenase" evidence="4">
    <location>
        <begin position="33"/>
        <end position="492"/>
    </location>
</feature>
<dbReference type="Gene3D" id="3.40.309.10">
    <property type="entry name" value="Aldehyde Dehydrogenase, Chain A, domain 2"/>
    <property type="match status" value="1"/>
</dbReference>
<proteinExistence type="inferred from homology"/>
<comment type="caution">
    <text evidence="5">The sequence shown here is derived from an EMBL/GenBank/DDBJ whole genome shotgun (WGS) entry which is preliminary data.</text>
</comment>
<evidence type="ECO:0000256" key="2">
    <source>
        <dbReference type="PROSITE-ProRule" id="PRU10007"/>
    </source>
</evidence>